<feature type="domain" description="Histidine kinase" evidence="11">
    <location>
        <begin position="194"/>
        <end position="415"/>
    </location>
</feature>
<dbReference type="InterPro" id="IPR003018">
    <property type="entry name" value="GAF"/>
</dbReference>
<dbReference type="InterPro" id="IPR001789">
    <property type="entry name" value="Sig_transdc_resp-reg_receiver"/>
</dbReference>
<dbReference type="SMART" id="SM00065">
    <property type="entry name" value="GAF"/>
    <property type="match status" value="1"/>
</dbReference>
<dbReference type="PROSITE" id="PS50109">
    <property type="entry name" value="HIS_KIN"/>
    <property type="match status" value="1"/>
</dbReference>
<dbReference type="GO" id="GO:0016301">
    <property type="term" value="F:kinase activity"/>
    <property type="evidence" value="ECO:0007669"/>
    <property type="project" value="UniProtKB-KW"/>
</dbReference>
<dbReference type="InterPro" id="IPR003594">
    <property type="entry name" value="HATPase_dom"/>
</dbReference>
<proteinExistence type="predicted"/>
<dbReference type="EMBL" id="JABMCC010000104">
    <property type="protein sequence ID" value="NUU54257.1"/>
    <property type="molecule type" value="Genomic_DNA"/>
</dbReference>
<evidence type="ECO:0000256" key="3">
    <source>
        <dbReference type="ARBA" id="ARBA00022553"/>
    </source>
</evidence>
<dbReference type="InterPro" id="IPR036097">
    <property type="entry name" value="HisK_dim/P_sf"/>
</dbReference>
<dbReference type="Pfam" id="PF00512">
    <property type="entry name" value="HisKA"/>
    <property type="match status" value="1"/>
</dbReference>
<dbReference type="Proteomes" id="UP000577724">
    <property type="component" value="Unassembled WGS sequence"/>
</dbReference>
<comment type="caution">
    <text evidence="13">The sequence shown here is derived from an EMBL/GenBank/DDBJ whole genome shotgun (WGS) entry which is preliminary data.</text>
</comment>
<dbReference type="PANTHER" id="PTHR45339:SF1">
    <property type="entry name" value="HYBRID SIGNAL TRANSDUCTION HISTIDINE KINASE J"/>
    <property type="match status" value="1"/>
</dbReference>
<name>A0ABX2MJN8_9BACL</name>
<dbReference type="InterPro" id="IPR011006">
    <property type="entry name" value="CheY-like_superfamily"/>
</dbReference>
<evidence type="ECO:0000256" key="7">
    <source>
        <dbReference type="ARBA" id="ARBA00022840"/>
    </source>
</evidence>
<evidence type="ECO:0000259" key="12">
    <source>
        <dbReference type="PROSITE" id="PS50110"/>
    </source>
</evidence>
<dbReference type="InterPro" id="IPR029016">
    <property type="entry name" value="GAF-like_dom_sf"/>
</dbReference>
<reference evidence="13 14" key="1">
    <citation type="submission" date="2020-05" db="EMBL/GenBank/DDBJ databases">
        <title>Genome Sequencing of Type Strains.</title>
        <authorList>
            <person name="Lemaire J.F."/>
            <person name="Inderbitzin P."/>
            <person name="Gregorio O.A."/>
            <person name="Collins S.B."/>
            <person name="Wespe N."/>
            <person name="Knight-Connoni V."/>
        </authorList>
    </citation>
    <scope>NUCLEOTIDE SEQUENCE [LARGE SCALE GENOMIC DNA]</scope>
    <source>
        <strain evidence="13 14">DSM 19942</strain>
    </source>
</reference>
<evidence type="ECO:0000256" key="8">
    <source>
        <dbReference type="ARBA" id="ARBA00023012"/>
    </source>
</evidence>
<evidence type="ECO:0000313" key="14">
    <source>
        <dbReference type="Proteomes" id="UP000577724"/>
    </source>
</evidence>
<keyword evidence="3 9" id="KW-0597">Phosphoprotein</keyword>
<evidence type="ECO:0000256" key="4">
    <source>
        <dbReference type="ARBA" id="ARBA00022679"/>
    </source>
</evidence>
<dbReference type="Pfam" id="PF01590">
    <property type="entry name" value="GAF"/>
    <property type="match status" value="1"/>
</dbReference>
<sequence>MGTVSITRGFYENIQEAASHIVDVLSGILKVNTIFVATNDGVTNVIIEAFNREEELIAKGSELPFEASYCSLVLRDKGSSLIITDTCEHPLTKSMDVTSGLGNRFFVGIPIMRRSGETFGTICLMDDPDYVISETDMKTLQAMAVFLGYVVDLEDTLQVQEQKLNDSEQLQEQLQAEKERAESEAMTKTQMLSLMSHEIRNPLNGILGLTDLMRTPDMSDEQTEYVNMIETSGNILLSLLNNMMSFNNVNDAGKTVVHDDPFDLVATIENTVYLYAGLALSKNIELGLNLDLNVSQVFVGDEIKIGQLLAHVIQYAIDSTRTGSVLITATVDGGDAEDEGILQLQVKYTGRMLSSDNKLRAINNLDGNISTQKLVGTNLGLAVSQNLAILMNGRIQVHGMGDKETEFEICLPLRRHWELPQLANIQHRLKGKKVLLAKDPDILQGASSLMRRWEMDVHMTSVTTEAYDWIQDGFKPDVAVVDMGLLEGGAVDFVHKLKRLVTDSPVIVLIPYGMHIDPHEAEVFDAVLTKPVKQADLLNALSIIVH</sequence>
<dbReference type="SUPFAM" id="SSF55781">
    <property type="entry name" value="GAF domain-like"/>
    <property type="match status" value="1"/>
</dbReference>
<dbReference type="PANTHER" id="PTHR45339">
    <property type="entry name" value="HYBRID SIGNAL TRANSDUCTION HISTIDINE KINASE J"/>
    <property type="match status" value="1"/>
</dbReference>
<keyword evidence="6 13" id="KW-0418">Kinase</keyword>
<evidence type="ECO:0000256" key="2">
    <source>
        <dbReference type="ARBA" id="ARBA00012438"/>
    </source>
</evidence>
<dbReference type="Pfam" id="PF02518">
    <property type="entry name" value="HATPase_c"/>
    <property type="match status" value="1"/>
</dbReference>
<accession>A0ABX2MJN8</accession>
<keyword evidence="7" id="KW-0067">ATP-binding</keyword>
<feature type="modified residue" description="4-aspartylphosphate" evidence="9">
    <location>
        <position position="482"/>
    </location>
</feature>
<organism evidence="13 14">
    <name type="scientific">Paenibacillus taichungensis</name>
    <dbReference type="NCBI Taxonomy" id="484184"/>
    <lineage>
        <taxon>Bacteria</taxon>
        <taxon>Bacillati</taxon>
        <taxon>Bacillota</taxon>
        <taxon>Bacilli</taxon>
        <taxon>Bacillales</taxon>
        <taxon>Paenibacillaceae</taxon>
        <taxon>Paenibacillus</taxon>
    </lineage>
</organism>
<keyword evidence="8" id="KW-0902">Two-component regulatory system</keyword>
<dbReference type="Gene3D" id="3.30.450.40">
    <property type="match status" value="1"/>
</dbReference>
<dbReference type="SUPFAM" id="SSF47384">
    <property type="entry name" value="Homodimeric domain of signal transducing histidine kinase"/>
    <property type="match status" value="1"/>
</dbReference>
<dbReference type="InterPro" id="IPR005467">
    <property type="entry name" value="His_kinase_dom"/>
</dbReference>
<keyword evidence="5" id="KW-0547">Nucleotide-binding</keyword>
<dbReference type="Gene3D" id="3.40.50.2300">
    <property type="match status" value="1"/>
</dbReference>
<dbReference type="InterPro" id="IPR036890">
    <property type="entry name" value="HATPase_C_sf"/>
</dbReference>
<feature type="domain" description="Response regulatory" evidence="12">
    <location>
        <begin position="432"/>
        <end position="545"/>
    </location>
</feature>
<evidence type="ECO:0000259" key="11">
    <source>
        <dbReference type="PROSITE" id="PS50109"/>
    </source>
</evidence>
<keyword evidence="14" id="KW-1185">Reference proteome</keyword>
<dbReference type="RefSeq" id="WP_175381466.1">
    <property type="nucleotide sequence ID" value="NZ_CBCRYD010000001.1"/>
</dbReference>
<evidence type="ECO:0000256" key="9">
    <source>
        <dbReference type="PROSITE-ProRule" id="PRU00169"/>
    </source>
</evidence>
<keyword evidence="10" id="KW-0175">Coiled coil</keyword>
<dbReference type="GeneID" id="97130873"/>
<dbReference type="SUPFAM" id="SSF52172">
    <property type="entry name" value="CheY-like"/>
    <property type="match status" value="1"/>
</dbReference>
<dbReference type="EC" id="2.7.13.3" evidence="2"/>
<dbReference type="CDD" id="cd00156">
    <property type="entry name" value="REC"/>
    <property type="match status" value="1"/>
</dbReference>
<dbReference type="CDD" id="cd00082">
    <property type="entry name" value="HisKA"/>
    <property type="match status" value="1"/>
</dbReference>
<evidence type="ECO:0000313" key="13">
    <source>
        <dbReference type="EMBL" id="NUU54257.1"/>
    </source>
</evidence>
<dbReference type="InterPro" id="IPR003661">
    <property type="entry name" value="HisK_dim/P_dom"/>
</dbReference>
<keyword evidence="4" id="KW-0808">Transferase</keyword>
<dbReference type="Gene3D" id="1.10.287.130">
    <property type="match status" value="1"/>
</dbReference>
<dbReference type="SUPFAM" id="SSF55874">
    <property type="entry name" value="ATPase domain of HSP90 chaperone/DNA topoisomerase II/histidine kinase"/>
    <property type="match status" value="1"/>
</dbReference>
<dbReference type="SMART" id="SM00387">
    <property type="entry name" value="HATPase_c"/>
    <property type="match status" value="1"/>
</dbReference>
<evidence type="ECO:0000256" key="5">
    <source>
        <dbReference type="ARBA" id="ARBA00022741"/>
    </source>
</evidence>
<dbReference type="Gene3D" id="3.30.565.10">
    <property type="entry name" value="Histidine kinase-like ATPase, C-terminal domain"/>
    <property type="match status" value="1"/>
</dbReference>
<protein>
    <recommendedName>
        <fullName evidence="2">histidine kinase</fullName>
        <ecNumber evidence="2">2.7.13.3</ecNumber>
    </recommendedName>
</protein>
<evidence type="ECO:0000256" key="10">
    <source>
        <dbReference type="SAM" id="Coils"/>
    </source>
</evidence>
<dbReference type="SMART" id="SM00388">
    <property type="entry name" value="HisKA"/>
    <property type="match status" value="1"/>
</dbReference>
<evidence type="ECO:0000256" key="6">
    <source>
        <dbReference type="ARBA" id="ARBA00022777"/>
    </source>
</evidence>
<evidence type="ECO:0000256" key="1">
    <source>
        <dbReference type="ARBA" id="ARBA00000085"/>
    </source>
</evidence>
<comment type="catalytic activity">
    <reaction evidence="1">
        <text>ATP + protein L-histidine = ADP + protein N-phospho-L-histidine.</text>
        <dbReference type="EC" id="2.7.13.3"/>
    </reaction>
</comment>
<gene>
    <name evidence="13" type="ORF">HP548_09190</name>
</gene>
<dbReference type="PROSITE" id="PS50110">
    <property type="entry name" value="RESPONSE_REGULATORY"/>
    <property type="match status" value="1"/>
</dbReference>
<feature type="coiled-coil region" evidence="10">
    <location>
        <begin position="150"/>
        <end position="191"/>
    </location>
</feature>